<sequence length="41" mass="4831">MKYFAIFPYSLILNKLQPCYLIVQNGDNRELQAVKRDNPES</sequence>
<dbReference type="EMBL" id="CACRUV010000011">
    <property type="protein sequence ID" value="VYT86893.1"/>
    <property type="molecule type" value="Genomic_DNA"/>
</dbReference>
<name>A0A6N3A835_9BACT</name>
<evidence type="ECO:0000313" key="1">
    <source>
        <dbReference type="EMBL" id="VYT86893.1"/>
    </source>
</evidence>
<organism evidence="1">
    <name type="scientific">Parabacteroides merdae</name>
    <dbReference type="NCBI Taxonomy" id="46503"/>
    <lineage>
        <taxon>Bacteria</taxon>
        <taxon>Pseudomonadati</taxon>
        <taxon>Bacteroidota</taxon>
        <taxon>Bacteroidia</taxon>
        <taxon>Bacteroidales</taxon>
        <taxon>Tannerellaceae</taxon>
        <taxon>Parabacteroides</taxon>
    </lineage>
</organism>
<accession>A0A6N3A835</accession>
<proteinExistence type="predicted"/>
<reference evidence="1" key="1">
    <citation type="submission" date="2019-11" db="EMBL/GenBank/DDBJ databases">
        <authorList>
            <person name="Feng L."/>
        </authorList>
    </citation>
    <scope>NUCLEOTIDE SEQUENCE</scope>
    <source>
        <strain evidence="1">PmerdaeLFYP103</strain>
    </source>
</reference>
<protein>
    <submittedName>
        <fullName evidence="1">Uncharacterized protein</fullName>
    </submittedName>
</protein>
<dbReference type="AlphaFoldDB" id="A0A6N3A835"/>
<gene>
    <name evidence="1" type="ORF">PMLFYP103_00780</name>
</gene>